<feature type="repeat" description="Solcar" evidence="9">
    <location>
        <begin position="17"/>
        <end position="103"/>
    </location>
</feature>
<evidence type="ECO:0000256" key="6">
    <source>
        <dbReference type="ARBA" id="ARBA00022792"/>
    </source>
</evidence>
<evidence type="ECO:0000313" key="11">
    <source>
        <dbReference type="EMBL" id="KAK9418765.1"/>
    </source>
</evidence>
<keyword evidence="7" id="KW-1133">Transmembrane helix</keyword>
<evidence type="ECO:0000256" key="9">
    <source>
        <dbReference type="PROSITE-ProRule" id="PRU00282"/>
    </source>
</evidence>
<keyword evidence="3 10" id="KW-0813">Transport</keyword>
<keyword evidence="12" id="KW-1185">Reference proteome</keyword>
<evidence type="ECO:0000256" key="7">
    <source>
        <dbReference type="ARBA" id="ARBA00022989"/>
    </source>
</evidence>
<evidence type="ECO:0000256" key="2">
    <source>
        <dbReference type="ARBA" id="ARBA00006375"/>
    </source>
</evidence>
<evidence type="ECO:0008006" key="13">
    <source>
        <dbReference type="Google" id="ProtNLM"/>
    </source>
</evidence>
<keyword evidence="5" id="KW-0677">Repeat</keyword>
<dbReference type="Proteomes" id="UP001408356">
    <property type="component" value="Unassembled WGS sequence"/>
</dbReference>
<keyword evidence="6" id="KW-0496">Mitochondrion</keyword>
<comment type="subcellular location">
    <subcellularLocation>
        <location evidence="1">Membrane</location>
        <topology evidence="1">Multi-pass membrane protein</topology>
    </subcellularLocation>
</comment>
<comment type="similarity">
    <text evidence="2 10">Belongs to the mitochondrial carrier (TC 2.A.29) family.</text>
</comment>
<dbReference type="InterPro" id="IPR023395">
    <property type="entry name" value="MCP_dom_sf"/>
</dbReference>
<evidence type="ECO:0000256" key="1">
    <source>
        <dbReference type="ARBA" id="ARBA00004141"/>
    </source>
</evidence>
<feature type="repeat" description="Solcar" evidence="9">
    <location>
        <begin position="115"/>
        <end position="206"/>
    </location>
</feature>
<dbReference type="Pfam" id="PF00153">
    <property type="entry name" value="Mito_carr"/>
    <property type="match status" value="3"/>
</dbReference>
<dbReference type="InterPro" id="IPR018108">
    <property type="entry name" value="MCP_transmembrane"/>
</dbReference>
<evidence type="ECO:0000313" key="12">
    <source>
        <dbReference type="Proteomes" id="UP001408356"/>
    </source>
</evidence>
<feature type="repeat" description="Solcar" evidence="9">
    <location>
        <begin position="214"/>
        <end position="306"/>
    </location>
</feature>
<evidence type="ECO:0000256" key="4">
    <source>
        <dbReference type="ARBA" id="ARBA00022692"/>
    </source>
</evidence>
<evidence type="ECO:0000256" key="8">
    <source>
        <dbReference type="ARBA" id="ARBA00023136"/>
    </source>
</evidence>
<comment type="caution">
    <text evidence="11">The sequence shown here is derived from an EMBL/GenBank/DDBJ whole genome shotgun (WGS) entry which is preliminary data.</text>
</comment>
<evidence type="ECO:0000256" key="3">
    <source>
        <dbReference type="ARBA" id="ARBA00022448"/>
    </source>
</evidence>
<evidence type="ECO:0000256" key="10">
    <source>
        <dbReference type="RuleBase" id="RU000488"/>
    </source>
</evidence>
<dbReference type="PANTHER" id="PTHR45618">
    <property type="entry name" value="MITOCHONDRIAL DICARBOXYLATE CARRIER-RELATED"/>
    <property type="match status" value="1"/>
</dbReference>
<protein>
    <recommendedName>
        <fullName evidence="13">Mitochondrial 2-oxoglutarate/malate carrier protein</fullName>
    </recommendedName>
</protein>
<proteinExistence type="inferred from homology"/>
<dbReference type="InterPro" id="IPR050391">
    <property type="entry name" value="Mito_Metabolite_Transporter"/>
</dbReference>
<keyword evidence="4 9" id="KW-0812">Transmembrane</keyword>
<dbReference type="Gene3D" id="1.50.40.10">
    <property type="entry name" value="Mitochondrial carrier domain"/>
    <property type="match status" value="1"/>
</dbReference>
<gene>
    <name evidence="11" type="ORF">SUNI508_07785</name>
</gene>
<keyword evidence="6" id="KW-0999">Mitochondrion inner membrane</keyword>
<accession>A0ABR2UVS1</accession>
<sequence length="311" mass="34087">MTEGQLKKHPAVLRTVLDTCIPFAVGCTSGMVAAVIVQPLDTLKVRMQLTDQSAGRRSQFTIAKSIVAQDGFWNLYQGLSAGLLRQLVYGTLRLGLFATFEQRLERRAEGQGTTLGFGGRALAGISAGALAAFVGTPTEVALIQMQADSMRPIDQRLNYTSVVDTIKRLVKQEGVLSLWKGTGPTIVRAMSTNFGQLAFFSESKHQIQKYSSMSREKRTTLAATIAGFAGSFLSQPFDFVKTRLQNQAMGGSTGRLQLYAGTMDCFAKVLRTEGVMRFYRDFWPYFLKVAPQSAKLQSDCAVPYRLAHAAN</sequence>
<dbReference type="PROSITE" id="PS50920">
    <property type="entry name" value="SOLCAR"/>
    <property type="match status" value="3"/>
</dbReference>
<keyword evidence="8 9" id="KW-0472">Membrane</keyword>
<evidence type="ECO:0000256" key="5">
    <source>
        <dbReference type="ARBA" id="ARBA00022737"/>
    </source>
</evidence>
<reference evidence="11 12" key="1">
    <citation type="journal article" date="2024" name="J. Plant Pathol.">
        <title>Sequence and assembly of the genome of Seiridium unicorne, isolate CBS 538.82, causal agent of cypress canker disease.</title>
        <authorList>
            <person name="Scali E."/>
            <person name="Rocca G.D."/>
            <person name="Danti R."/>
            <person name="Garbelotto M."/>
            <person name="Barberini S."/>
            <person name="Baroncelli R."/>
            <person name="Emiliani G."/>
        </authorList>
    </citation>
    <scope>NUCLEOTIDE SEQUENCE [LARGE SCALE GENOMIC DNA]</scope>
    <source>
        <strain evidence="11 12">BM-138-508</strain>
    </source>
</reference>
<organism evidence="11 12">
    <name type="scientific">Seiridium unicorne</name>
    <dbReference type="NCBI Taxonomy" id="138068"/>
    <lineage>
        <taxon>Eukaryota</taxon>
        <taxon>Fungi</taxon>
        <taxon>Dikarya</taxon>
        <taxon>Ascomycota</taxon>
        <taxon>Pezizomycotina</taxon>
        <taxon>Sordariomycetes</taxon>
        <taxon>Xylariomycetidae</taxon>
        <taxon>Amphisphaeriales</taxon>
        <taxon>Sporocadaceae</taxon>
        <taxon>Seiridium</taxon>
    </lineage>
</organism>
<dbReference type="EMBL" id="JARVKF010000353">
    <property type="protein sequence ID" value="KAK9418765.1"/>
    <property type="molecule type" value="Genomic_DNA"/>
</dbReference>
<name>A0ABR2UVS1_9PEZI</name>
<dbReference type="SUPFAM" id="SSF103506">
    <property type="entry name" value="Mitochondrial carrier"/>
    <property type="match status" value="1"/>
</dbReference>